<evidence type="ECO:0000313" key="3">
    <source>
        <dbReference type="Proteomes" id="UP000076603"/>
    </source>
</evidence>
<dbReference type="InterPro" id="IPR006842">
    <property type="entry name" value="Transposase_31"/>
</dbReference>
<keyword evidence="3" id="KW-1185">Reference proteome</keyword>
<dbReference type="Pfam" id="PF04754">
    <property type="entry name" value="Transposase_31"/>
    <property type="match status" value="1"/>
</dbReference>
<dbReference type="Proteomes" id="UP000076603">
    <property type="component" value="Unassembled WGS sequence"/>
</dbReference>
<organism evidence="2 3">
    <name type="scientific">Clostridium magnum DSM 2767</name>
    <dbReference type="NCBI Taxonomy" id="1121326"/>
    <lineage>
        <taxon>Bacteria</taxon>
        <taxon>Bacillati</taxon>
        <taxon>Bacillota</taxon>
        <taxon>Clostridia</taxon>
        <taxon>Eubacteriales</taxon>
        <taxon>Clostridiaceae</taxon>
        <taxon>Clostridium</taxon>
    </lineage>
</organism>
<dbReference type="STRING" id="1121326.CLMAG_62420"/>
<evidence type="ECO:0000259" key="1">
    <source>
        <dbReference type="Pfam" id="PF04754"/>
    </source>
</evidence>
<feature type="domain" description="Transposase (putative) YhgA-like" evidence="1">
    <location>
        <begin position="25"/>
        <end position="88"/>
    </location>
</feature>
<dbReference type="PATRIC" id="fig|1121326.3.peg.6316"/>
<dbReference type="RefSeq" id="WP_066631085.1">
    <property type="nucleotide sequence ID" value="NZ_FQXL01000039.1"/>
</dbReference>
<dbReference type="AlphaFoldDB" id="A0A161W074"/>
<reference evidence="2 3" key="1">
    <citation type="submission" date="2016-04" db="EMBL/GenBank/DDBJ databases">
        <title>Genome sequence of Clostridium magnum DSM 2767.</title>
        <authorList>
            <person name="Poehlein A."/>
            <person name="Uhlig R."/>
            <person name="Fischer R."/>
            <person name="Bahl H."/>
            <person name="Daniel R."/>
        </authorList>
    </citation>
    <scope>NUCLEOTIDE SEQUENCE [LARGE SCALE GENOMIC DNA]</scope>
    <source>
        <strain evidence="2 3">DSM 2767</strain>
    </source>
</reference>
<evidence type="ECO:0000313" key="2">
    <source>
        <dbReference type="EMBL" id="KZL88470.1"/>
    </source>
</evidence>
<protein>
    <submittedName>
        <fullName evidence="2">Putative transposase, YhgA-like</fullName>
    </submittedName>
</protein>
<name>A0A161W074_9CLOT</name>
<dbReference type="EMBL" id="LWAE01000018">
    <property type="protein sequence ID" value="KZL88470.1"/>
    <property type="molecule type" value="Genomic_DNA"/>
</dbReference>
<accession>A0A161W074</accession>
<gene>
    <name evidence="2" type="ORF">CLMAG_62420</name>
</gene>
<proteinExistence type="predicted"/>
<comment type="caution">
    <text evidence="2">The sequence shown here is derived from an EMBL/GenBank/DDBJ whole genome shotgun (WGS) entry which is preliminary data.</text>
</comment>
<sequence>MLRYNYNLAPNIDFIKEEDEKNYLEHDVGYKYIFSHKPTFIELLRSFVKKDWVNLINEKDLVLLDKSYILPDFKEEESDIVCRVNIEEIGEKQLLRRLKKSIFILRKITLEQFIIFHCKL</sequence>